<keyword evidence="3" id="KW-0808">Transferase</keyword>
<evidence type="ECO:0000313" key="3">
    <source>
        <dbReference type="EMBL" id="KAA0197258.1"/>
    </source>
</evidence>
<comment type="caution">
    <text evidence="3">The sequence shown here is derived from an EMBL/GenBank/DDBJ whole genome shotgun (WGS) entry which is preliminary data.</text>
</comment>
<dbReference type="PROSITE" id="PS00108">
    <property type="entry name" value="PROTEIN_KINASE_ST"/>
    <property type="match status" value="1"/>
</dbReference>
<protein>
    <recommendedName>
        <fullName evidence="1">non-specific serine/threonine protein kinase</fullName>
        <ecNumber evidence="1">2.7.11.1</ecNumber>
    </recommendedName>
</protein>
<dbReference type="EMBL" id="LUCM01002499">
    <property type="protein sequence ID" value="KAA0197258.1"/>
    <property type="molecule type" value="Genomic_DNA"/>
</dbReference>
<keyword evidence="3" id="KW-0418">Kinase</keyword>
<gene>
    <name evidence="3" type="ORF">FBUS_02152</name>
</gene>
<keyword evidence="4" id="KW-1185">Reference proteome</keyword>
<evidence type="ECO:0000256" key="1">
    <source>
        <dbReference type="ARBA" id="ARBA00012513"/>
    </source>
</evidence>
<dbReference type="EC" id="2.7.11.1" evidence="1"/>
<dbReference type="GO" id="GO:0004674">
    <property type="term" value="F:protein serine/threonine kinase activity"/>
    <property type="evidence" value="ECO:0007669"/>
    <property type="project" value="UniProtKB-EC"/>
</dbReference>
<dbReference type="Gene3D" id="1.10.510.10">
    <property type="entry name" value="Transferase(Phosphotransferase) domain 1"/>
    <property type="match status" value="1"/>
</dbReference>
<dbReference type="Pfam" id="PF00069">
    <property type="entry name" value="Pkinase"/>
    <property type="match status" value="1"/>
</dbReference>
<dbReference type="GO" id="GO:0005524">
    <property type="term" value="F:ATP binding"/>
    <property type="evidence" value="ECO:0007669"/>
    <property type="project" value="InterPro"/>
</dbReference>
<dbReference type="SUPFAM" id="SSF56112">
    <property type="entry name" value="Protein kinase-like (PK-like)"/>
    <property type="match status" value="1"/>
</dbReference>
<dbReference type="PANTHER" id="PTHR11909">
    <property type="entry name" value="CASEIN KINASE-RELATED"/>
    <property type="match status" value="1"/>
</dbReference>
<dbReference type="InterPro" id="IPR008271">
    <property type="entry name" value="Ser/Thr_kinase_AS"/>
</dbReference>
<feature type="domain" description="Protein kinase" evidence="2">
    <location>
        <begin position="1"/>
        <end position="292"/>
    </location>
</feature>
<dbReference type="InterPro" id="IPR050235">
    <property type="entry name" value="CK1_Ser-Thr_kinase"/>
</dbReference>
<dbReference type="AlphaFoldDB" id="A0A8E0VN21"/>
<dbReference type="SMART" id="SM00220">
    <property type="entry name" value="S_TKc"/>
    <property type="match status" value="1"/>
</dbReference>
<evidence type="ECO:0000259" key="2">
    <source>
        <dbReference type="PROSITE" id="PS50011"/>
    </source>
</evidence>
<dbReference type="OrthoDB" id="5800476at2759"/>
<dbReference type="Proteomes" id="UP000728185">
    <property type="component" value="Unassembled WGS sequence"/>
</dbReference>
<dbReference type="FunFam" id="1.10.510.10:FF:001123">
    <property type="entry name" value="CK1/CK1/CK1-D protein kinase"/>
    <property type="match status" value="1"/>
</dbReference>
<dbReference type="PROSITE" id="PS50011">
    <property type="entry name" value="PROTEIN_KINASE_DOM"/>
    <property type="match status" value="1"/>
</dbReference>
<proteinExistence type="predicted"/>
<dbReference type="InterPro" id="IPR000719">
    <property type="entry name" value="Prot_kinase_dom"/>
</dbReference>
<sequence>MELRVGNKYRLGRKIGSGSFGEIYLVGIPYLKWSGTEGDYNVLVLQLLGPSLEDLYNFCGRRFKLKTVLLLADQIITRVEYIHGKNFIHRDIKPDNFLMGLGKRGNLVYIIDFGLAKKYRDSRSHQHIPYRENKNLTGTARYASINTHLGIEQARRDDMESLGYVLMYFLRGSLPWQGLKAGTKRQKYERISEKKMQTPVEVLCEGYPGRNKGVTSIPTFVQQTQVMPSVSTSRTGMTQQTAGPVTTYPRGVGGPGMVSVAPNAAGQAVQVMTLQPQGQTSQSLSTATPPFYTTQPVSGALPQLPGPQQFAVTSGQLHPVGMYVVTSSNSTPLGPGCGPIQPSATSYYSHALDPSQAHVAHPTAAVYTVQTQQNPPQAAMQTTQPTGQPYMIAAPGPYAIQPQPPQQQQTQVITAMHHPHAYHAHAQPSGTLYIPTGAAGGAENFAAPVLAPSASAVAGAFRK</sequence>
<name>A0A8E0VN21_9TREM</name>
<accession>A0A8E0VN21</accession>
<organism evidence="3 4">
    <name type="scientific">Fasciolopsis buskii</name>
    <dbReference type="NCBI Taxonomy" id="27845"/>
    <lineage>
        <taxon>Eukaryota</taxon>
        <taxon>Metazoa</taxon>
        <taxon>Spiralia</taxon>
        <taxon>Lophotrochozoa</taxon>
        <taxon>Platyhelminthes</taxon>
        <taxon>Trematoda</taxon>
        <taxon>Digenea</taxon>
        <taxon>Plagiorchiida</taxon>
        <taxon>Echinostomata</taxon>
        <taxon>Echinostomatoidea</taxon>
        <taxon>Fasciolidae</taxon>
        <taxon>Fasciolopsis</taxon>
    </lineage>
</organism>
<reference evidence="3" key="1">
    <citation type="submission" date="2019-05" db="EMBL/GenBank/DDBJ databases">
        <title>Annotation for the trematode Fasciolopsis buski.</title>
        <authorList>
            <person name="Choi Y.-J."/>
        </authorList>
    </citation>
    <scope>NUCLEOTIDE SEQUENCE</scope>
    <source>
        <strain evidence="3">HT</strain>
        <tissue evidence="3">Whole worm</tissue>
    </source>
</reference>
<evidence type="ECO:0000313" key="4">
    <source>
        <dbReference type="Proteomes" id="UP000728185"/>
    </source>
</evidence>
<dbReference type="InterPro" id="IPR011009">
    <property type="entry name" value="Kinase-like_dom_sf"/>
</dbReference>